<feature type="region of interest" description="Disordered" evidence="1">
    <location>
        <begin position="1"/>
        <end position="50"/>
    </location>
</feature>
<dbReference type="Proteomes" id="UP000001307">
    <property type="component" value="Unassembled WGS sequence"/>
</dbReference>
<dbReference type="EMBL" id="FN653094">
    <property type="protein sequence ID" value="CBY11808.1"/>
    <property type="molecule type" value="Genomic_DNA"/>
</dbReference>
<dbReference type="SUPFAM" id="SSF56672">
    <property type="entry name" value="DNA/RNA polymerases"/>
    <property type="match status" value="1"/>
</dbReference>
<accession>E4XPM0</accession>
<dbReference type="PANTHER" id="PTHR33332">
    <property type="entry name" value="REVERSE TRANSCRIPTASE DOMAIN-CONTAINING PROTEIN"/>
    <property type="match status" value="1"/>
</dbReference>
<evidence type="ECO:0000313" key="4">
    <source>
        <dbReference type="Proteomes" id="UP000001307"/>
    </source>
</evidence>
<gene>
    <name evidence="3" type="ORF">GSOID_T00016992001</name>
</gene>
<evidence type="ECO:0000259" key="2">
    <source>
        <dbReference type="PROSITE" id="PS50878"/>
    </source>
</evidence>
<dbReference type="InParanoid" id="E4XPM0"/>
<dbReference type="InterPro" id="IPR043502">
    <property type="entry name" value="DNA/RNA_pol_sf"/>
</dbReference>
<sequence>MNPSSRQTSNNSSPITPKSKKRASSLISPSDQENTPKRDRAGSDFAPGAYPHVTVDGDLFAFQSLVNQSHSQSTNEDLAQSQRFDETFDLSRIGDNEVSSDGNSEPESLNFNNDPLDDDLNLPVSEPRSSTLIEQSLIEDPESTMIDVVPIAFLPCGGKYYYEKLRTKIPLDRPDFEGLDELINEQVSNVNDESHAPIAKKEFIPKTMLDSLGQFLGTPLCIADLINDSKNVFFNQENIFSQDDFRALQTQAKNQGTKILNGISRLASTRPASAAPSKSQWLRAIHTIASRGMKIVVNIKQSAWPQIVKMKSERDRRICREELTEILKSLEKITQIYTCCRMLSEMYLSDPTVIIAFVPAVSHEFIWQLIVEDIVKDGFPQQAKLPIHKSNAMIEERLRESGVRIHSSTKSGRKILGVSQSFINHSEKSRPLIGHVRKVSHFVMNGNEYDLVKKFVESSLCRYSRIEPAAEIIKKELDKPSKTSLLFMVHLIKESISNNSFLEQFAKRNVTFGPDGKYTNRIFRLQSPDEETEPTKPSKPKPPSWAKNPSNFIPRLVMKESGLNPNNYYLEKKKNDCVERPRNNRYLELNPVSQSSPPDAQQSSQTTQSVCANVKVLAAEMQELLLKDISPSSKKYKTLSKKIKKLSVTADSDSISLLKSICHNMNLMESKKVSKEVIVMSLNMGRITDPEKLRLLINMFPKVSIFLFSEVMWEIDEINRKTNWPPSFKLFCHKQLGKSNLAYSFIAWNTERIKNVEQLDSVGTFTVGKITKKGSKSCILATGYRFNDNAAKCWYRKNLGSLPTKFCDWVDQLADLYNKDCYRFFLCGDWNIEDLPRTGDPKEIAFRLSSKLRTMTNLIFLPTFFRDNCRASSIDKVYTNCPNGTKIKYLNLHKPPHNHDGHCGVQFLIGIEEEPVFHEVFVCSKLKSRREIFDSAMKLEENLDGNSYEHHFDLLTTILEKNTVKTASIKVPKSRNDFNYSKVTWLFINFQNDLKESLSKETISSNLGRKTLSILAIKIKTLMKIDEKAYRMEVGYRLSKNRNVIWDLLAHCTSPPPPEKIVDTEDVLVDKVLDLQTRTITDAGTFEGKPISLITNKKLNKIEISFASSDQLVPSFYDEYCALANHTKGASGINKLFLDCLPCHFLIDHLYFPTKMAVHEGEFPLCLRTSRVTILPKGAGQIRPISLSEPCGTILEKLIVSQLTPFLELNGLLHECQSGFRSQLGCSTSLFQVVNAVTREYDKGNCTMVVLVDARNAFGTVPHGSIVHLLSKICAGPVLRILSESLTRSVKVVKNGIESRTAPLLGYGIPQGGVLAPIMFSLYVAQLNQYLEQFPSKTRISVFADDTALLCVGRNHEEVMAKADVATDLLKKILTDMGLSLVSYKTIAALYGKEYSKGLPQDTVDILGSTIPFSSDFKYLGTMISAKNGRLSFDKNVETLIGRSRGIVNRLRCLKPFIYEKENAMLLRSTMQGLINHTYEITPPFSIKDNRKLQGIFHAGLRSTRSCKFWYNHLKSQVGLDLNRSDEIASLLGKFDLPSLHQVKLLLFSKSVSKILRNRRSSIMRNTLLSALKICEAKTNSPIIPFPDLLLYKREKKLTEETNKRFGTNLEIVEPTNDQQFFIDLIEELLRLNVVEVRLAKHRDKRSLEANMSWPWAMSSAFNSLPRFLRNQIGEESFGNTAKKFINGHHPHIEQSLNCVSCKSQKKETPFCLFSTTAMITDSKWESRARTIGLREEKVDKDANLANGAITQLFFDYCENRKHLSIMLQNLCRKILLGIDLSTVRMIKEVLKITQATKLIDPVPSVYD</sequence>
<name>E4XPM0_OIKDI</name>
<feature type="domain" description="Reverse transcriptase" evidence="2">
    <location>
        <begin position="1156"/>
        <end position="1411"/>
    </location>
</feature>
<dbReference type="InterPro" id="IPR000477">
    <property type="entry name" value="RT_dom"/>
</dbReference>
<organism evidence="3">
    <name type="scientific">Oikopleura dioica</name>
    <name type="common">Tunicate</name>
    <dbReference type="NCBI Taxonomy" id="34765"/>
    <lineage>
        <taxon>Eukaryota</taxon>
        <taxon>Metazoa</taxon>
        <taxon>Chordata</taxon>
        <taxon>Tunicata</taxon>
        <taxon>Appendicularia</taxon>
        <taxon>Copelata</taxon>
        <taxon>Oikopleuridae</taxon>
        <taxon>Oikopleura</taxon>
    </lineage>
</organism>
<keyword evidence="4" id="KW-1185">Reference proteome</keyword>
<dbReference type="PROSITE" id="PS50878">
    <property type="entry name" value="RT_POL"/>
    <property type="match status" value="1"/>
</dbReference>
<feature type="compositionally biased region" description="Low complexity" evidence="1">
    <location>
        <begin position="593"/>
        <end position="607"/>
    </location>
</feature>
<proteinExistence type="predicted"/>
<dbReference type="Pfam" id="PF00078">
    <property type="entry name" value="RVT_1"/>
    <property type="match status" value="1"/>
</dbReference>
<evidence type="ECO:0000313" key="3">
    <source>
        <dbReference type="EMBL" id="CBY11808.1"/>
    </source>
</evidence>
<reference evidence="3" key="1">
    <citation type="journal article" date="2010" name="Science">
        <title>Plasticity of animal genome architecture unmasked by rapid evolution of a pelagic tunicate.</title>
        <authorList>
            <person name="Denoeud F."/>
            <person name="Henriet S."/>
            <person name="Mungpakdee S."/>
            <person name="Aury J.M."/>
            <person name="Da Silva C."/>
            <person name="Brinkmann H."/>
            <person name="Mikhaleva J."/>
            <person name="Olsen L.C."/>
            <person name="Jubin C."/>
            <person name="Canestro C."/>
            <person name="Bouquet J.M."/>
            <person name="Danks G."/>
            <person name="Poulain J."/>
            <person name="Campsteijn C."/>
            <person name="Adamski M."/>
            <person name="Cross I."/>
            <person name="Yadetie F."/>
            <person name="Muffato M."/>
            <person name="Louis A."/>
            <person name="Butcher S."/>
            <person name="Tsagkogeorga G."/>
            <person name="Konrad A."/>
            <person name="Singh S."/>
            <person name="Jensen M.F."/>
            <person name="Cong E.H."/>
            <person name="Eikeseth-Otteraa H."/>
            <person name="Noel B."/>
            <person name="Anthouard V."/>
            <person name="Porcel B.M."/>
            <person name="Kachouri-Lafond R."/>
            <person name="Nishino A."/>
            <person name="Ugolini M."/>
            <person name="Chourrout P."/>
            <person name="Nishida H."/>
            <person name="Aasland R."/>
            <person name="Huzurbazar S."/>
            <person name="Westhof E."/>
            <person name="Delsuc F."/>
            <person name="Lehrach H."/>
            <person name="Reinhardt R."/>
            <person name="Weissenbach J."/>
            <person name="Roy S.W."/>
            <person name="Artiguenave F."/>
            <person name="Postlethwait J.H."/>
            <person name="Manak J.R."/>
            <person name="Thompson E.M."/>
            <person name="Jaillon O."/>
            <person name="Du Pasquier L."/>
            <person name="Boudinot P."/>
            <person name="Liberles D.A."/>
            <person name="Volff J.N."/>
            <person name="Philippe H."/>
            <person name="Lenhard B."/>
            <person name="Roest Crollius H."/>
            <person name="Wincker P."/>
            <person name="Chourrout D."/>
        </authorList>
    </citation>
    <scope>NUCLEOTIDE SEQUENCE [LARGE SCALE GENOMIC DNA]</scope>
</reference>
<feature type="region of interest" description="Disordered" evidence="1">
    <location>
        <begin position="588"/>
        <end position="607"/>
    </location>
</feature>
<dbReference type="CDD" id="cd01650">
    <property type="entry name" value="RT_nLTR_like"/>
    <property type="match status" value="1"/>
</dbReference>
<feature type="compositionally biased region" description="Polar residues" evidence="1">
    <location>
        <begin position="97"/>
        <end position="107"/>
    </location>
</feature>
<feature type="compositionally biased region" description="Polar residues" evidence="1">
    <location>
        <begin position="1"/>
        <end position="16"/>
    </location>
</feature>
<feature type="region of interest" description="Disordered" evidence="1">
    <location>
        <begin position="93"/>
        <end position="118"/>
    </location>
</feature>
<protein>
    <recommendedName>
        <fullName evidence="2">Reverse transcriptase domain-containing protein</fullName>
    </recommendedName>
</protein>
<evidence type="ECO:0000256" key="1">
    <source>
        <dbReference type="SAM" id="MobiDB-lite"/>
    </source>
</evidence>
<dbReference type="OrthoDB" id="445826at2759"/>
<feature type="region of interest" description="Disordered" evidence="1">
    <location>
        <begin position="524"/>
        <end position="550"/>
    </location>
</feature>